<dbReference type="PaxDb" id="880073-Calab_1770"/>
<feature type="transmembrane region" description="Helical" evidence="9">
    <location>
        <begin position="255"/>
        <end position="275"/>
    </location>
</feature>
<feature type="transmembrane region" description="Helical" evidence="9">
    <location>
        <begin position="203"/>
        <end position="224"/>
    </location>
</feature>
<dbReference type="KEGG" id="caby:Cabys_506"/>
<reference evidence="11 12" key="1">
    <citation type="submission" date="2011-09" db="EMBL/GenBank/DDBJ databases">
        <title>The permanent draft genome of Caldithrix abyssi DSM 13497.</title>
        <authorList>
            <consortium name="US DOE Joint Genome Institute (JGI-PGF)"/>
            <person name="Lucas S."/>
            <person name="Han J."/>
            <person name="Lapidus A."/>
            <person name="Bruce D."/>
            <person name="Goodwin L."/>
            <person name="Pitluck S."/>
            <person name="Peters L."/>
            <person name="Kyrpides N."/>
            <person name="Mavromatis K."/>
            <person name="Ivanova N."/>
            <person name="Mikhailova N."/>
            <person name="Chertkov O."/>
            <person name="Detter J.C."/>
            <person name="Tapia R."/>
            <person name="Han C."/>
            <person name="Land M."/>
            <person name="Hauser L."/>
            <person name="Markowitz V."/>
            <person name="Cheng J.-F."/>
            <person name="Hugenholtz P."/>
            <person name="Woyke T."/>
            <person name="Wu D."/>
            <person name="Spring S."/>
            <person name="Brambilla E."/>
            <person name="Klenk H.-P."/>
            <person name="Eisen J.A."/>
        </authorList>
    </citation>
    <scope>NUCLEOTIDE SEQUENCE [LARGE SCALE GENOMIC DNA]</scope>
    <source>
        <strain evidence="11 12">DSM 13497</strain>
    </source>
</reference>
<dbReference type="EMBL" id="CP018099">
    <property type="protein sequence ID" value="APF17257.1"/>
    <property type="molecule type" value="Genomic_DNA"/>
</dbReference>
<evidence type="ECO:0000313" key="11">
    <source>
        <dbReference type="EMBL" id="EHO41386.1"/>
    </source>
</evidence>
<evidence type="ECO:0000313" key="13">
    <source>
        <dbReference type="Proteomes" id="UP000183868"/>
    </source>
</evidence>
<reference evidence="10 13" key="2">
    <citation type="submission" date="2016-11" db="EMBL/GenBank/DDBJ databases">
        <title>Genomic analysis of Caldithrix abyssi and proposal of a novel bacterial phylum Caldithrichaeota.</title>
        <authorList>
            <person name="Kublanov I."/>
            <person name="Sigalova O."/>
            <person name="Gavrilov S."/>
            <person name="Lebedinsky A."/>
            <person name="Ivanova N."/>
            <person name="Daum C."/>
            <person name="Reddy T."/>
            <person name="Klenk H.P."/>
            <person name="Goker M."/>
            <person name="Reva O."/>
            <person name="Miroshnichenko M."/>
            <person name="Kyprides N."/>
            <person name="Woyke T."/>
            <person name="Gelfand M."/>
        </authorList>
    </citation>
    <scope>NUCLEOTIDE SEQUENCE [LARGE SCALE GENOMIC DNA]</scope>
    <source>
        <strain evidence="10 13">LF13</strain>
    </source>
</reference>
<dbReference type="EMBL" id="CM001402">
    <property type="protein sequence ID" value="EHO41386.1"/>
    <property type="molecule type" value="Genomic_DNA"/>
</dbReference>
<proteinExistence type="inferred from homology"/>
<sequence length="368" mass="39817">MSPQIEIQLIAVVVAVACALPGVFLVLRRMAMLSDAISHAILLGIVLAFFITQDLSSPFLVLAATLTGVLTVTMVEMLNRTRLVKEDTAIGLVFPLLFSIGVILIARYAGKVHLDTDAVLLGELAFAPFDRLVLFGVDIGPKALYVMGGILALNLLFIVLFFKELKLATFDAQLAASLGFAPGVIHYSLMTLVSVTAVGAFEAVGSILVVALVIGPPATAYLLVDSVLGMLLLSSGVGLLAAISGYWSAHLFDVSIAGSMATMVGIIFFLTLLLAPQRGLIALARRRKKQQIDFSLEMLLVHLLNHEGMPEEEQECRIAHLPDHLHWEGQLIERVIKKGEREKLLQRAGAFLKLTEKGRKKAESSLTR</sequence>
<accession>H1XSH4</accession>
<dbReference type="eggNOG" id="COG1108">
    <property type="taxonomic scope" value="Bacteria"/>
</dbReference>
<dbReference type="OrthoDB" id="9788905at2"/>
<feature type="transmembrane region" description="Helical" evidence="9">
    <location>
        <begin position="231"/>
        <end position="249"/>
    </location>
</feature>
<dbReference type="InterPro" id="IPR037294">
    <property type="entry name" value="ABC_BtuC-like"/>
</dbReference>
<evidence type="ECO:0000256" key="1">
    <source>
        <dbReference type="ARBA" id="ARBA00004651"/>
    </source>
</evidence>
<feature type="transmembrane region" description="Helical" evidence="9">
    <location>
        <begin position="174"/>
        <end position="197"/>
    </location>
</feature>
<evidence type="ECO:0000256" key="7">
    <source>
        <dbReference type="ARBA" id="ARBA00023136"/>
    </source>
</evidence>
<feature type="transmembrane region" description="Helical" evidence="9">
    <location>
        <begin position="143"/>
        <end position="162"/>
    </location>
</feature>
<feature type="transmembrane region" description="Helical" evidence="9">
    <location>
        <begin position="36"/>
        <end position="53"/>
    </location>
</feature>
<protein>
    <submittedName>
        <fullName evidence="11">ABC-type transporter, integral membrane subunit</fullName>
    </submittedName>
    <submittedName>
        <fullName evidence="10">Manganese/zinc/iron transport system permease protein</fullName>
    </submittedName>
</protein>
<keyword evidence="3 8" id="KW-0813">Transport</keyword>
<dbReference type="PANTHER" id="PTHR30477">
    <property type="entry name" value="ABC-TRANSPORTER METAL-BINDING PROTEIN"/>
    <property type="match status" value="1"/>
</dbReference>
<evidence type="ECO:0000256" key="8">
    <source>
        <dbReference type="RuleBase" id="RU003943"/>
    </source>
</evidence>
<keyword evidence="6 9" id="KW-1133">Transmembrane helix</keyword>
<evidence type="ECO:0000256" key="6">
    <source>
        <dbReference type="ARBA" id="ARBA00022989"/>
    </source>
</evidence>
<feature type="transmembrane region" description="Helical" evidence="9">
    <location>
        <begin position="90"/>
        <end position="110"/>
    </location>
</feature>
<dbReference type="GO" id="GO:0010043">
    <property type="term" value="P:response to zinc ion"/>
    <property type="evidence" value="ECO:0007669"/>
    <property type="project" value="TreeGrafter"/>
</dbReference>
<dbReference type="GO" id="GO:0055085">
    <property type="term" value="P:transmembrane transport"/>
    <property type="evidence" value="ECO:0007669"/>
    <property type="project" value="InterPro"/>
</dbReference>
<dbReference type="STRING" id="880073.Cabys_506"/>
<organism evidence="11 12">
    <name type="scientific">Caldithrix abyssi DSM 13497</name>
    <dbReference type="NCBI Taxonomy" id="880073"/>
    <lineage>
        <taxon>Bacteria</taxon>
        <taxon>Pseudomonadati</taxon>
        <taxon>Calditrichota</taxon>
        <taxon>Calditrichia</taxon>
        <taxon>Calditrichales</taxon>
        <taxon>Calditrichaceae</taxon>
        <taxon>Caldithrix</taxon>
    </lineage>
</organism>
<dbReference type="Proteomes" id="UP000183868">
    <property type="component" value="Chromosome"/>
</dbReference>
<evidence type="ECO:0000256" key="3">
    <source>
        <dbReference type="ARBA" id="ARBA00022448"/>
    </source>
</evidence>
<dbReference type="PANTHER" id="PTHR30477:SF8">
    <property type="entry name" value="METAL TRANSPORT SYSTEM MEMBRANE PROTEIN CT_070-RELATED"/>
    <property type="match status" value="1"/>
</dbReference>
<evidence type="ECO:0000313" key="10">
    <source>
        <dbReference type="EMBL" id="APF17257.1"/>
    </source>
</evidence>
<evidence type="ECO:0000313" key="12">
    <source>
        <dbReference type="Proteomes" id="UP000004671"/>
    </source>
</evidence>
<dbReference type="RefSeq" id="WP_006928504.1">
    <property type="nucleotide sequence ID" value="NZ_CM001402.1"/>
</dbReference>
<comment type="similarity">
    <text evidence="2 8">Belongs to the ABC-3 integral membrane protein family.</text>
</comment>
<keyword evidence="7 9" id="KW-0472">Membrane</keyword>
<dbReference type="Gene3D" id="1.10.3470.10">
    <property type="entry name" value="ABC transporter involved in vitamin B12 uptake, BtuC"/>
    <property type="match status" value="1"/>
</dbReference>
<comment type="subcellular location">
    <subcellularLocation>
        <location evidence="1 8">Cell membrane</location>
        <topology evidence="1 8">Multi-pass membrane protein</topology>
    </subcellularLocation>
</comment>
<evidence type="ECO:0000256" key="4">
    <source>
        <dbReference type="ARBA" id="ARBA00022475"/>
    </source>
</evidence>
<keyword evidence="5 8" id="KW-0812">Transmembrane</keyword>
<name>H1XSH4_CALAY</name>
<dbReference type="Pfam" id="PF00950">
    <property type="entry name" value="ABC-3"/>
    <property type="match status" value="1"/>
</dbReference>
<keyword evidence="4" id="KW-1003">Cell membrane</keyword>
<gene>
    <name evidence="10" type="ORF">Cabys_506</name>
    <name evidence="11" type="ORF">Calab_1770</name>
</gene>
<dbReference type="InParanoid" id="H1XSH4"/>
<dbReference type="HOGENOM" id="CLU_028808_4_1_0"/>
<dbReference type="InterPro" id="IPR001626">
    <property type="entry name" value="ABC_TroCD"/>
</dbReference>
<feature type="transmembrane region" description="Helical" evidence="9">
    <location>
        <begin position="59"/>
        <end position="78"/>
    </location>
</feature>
<dbReference type="GO" id="GO:0043190">
    <property type="term" value="C:ATP-binding cassette (ABC) transporter complex"/>
    <property type="evidence" value="ECO:0007669"/>
    <property type="project" value="InterPro"/>
</dbReference>
<evidence type="ECO:0000256" key="5">
    <source>
        <dbReference type="ARBA" id="ARBA00022692"/>
    </source>
</evidence>
<dbReference type="CDD" id="cd06550">
    <property type="entry name" value="TM_ABC_iron-siderophores_like"/>
    <property type="match status" value="1"/>
</dbReference>
<dbReference type="AlphaFoldDB" id="H1XSH4"/>
<evidence type="ECO:0000256" key="2">
    <source>
        <dbReference type="ARBA" id="ARBA00008034"/>
    </source>
</evidence>
<keyword evidence="12" id="KW-1185">Reference proteome</keyword>
<dbReference type="Proteomes" id="UP000004671">
    <property type="component" value="Chromosome"/>
</dbReference>
<evidence type="ECO:0000256" key="9">
    <source>
        <dbReference type="SAM" id="Phobius"/>
    </source>
</evidence>
<feature type="transmembrane region" description="Helical" evidence="9">
    <location>
        <begin position="6"/>
        <end position="27"/>
    </location>
</feature>
<dbReference type="SUPFAM" id="SSF81345">
    <property type="entry name" value="ABC transporter involved in vitamin B12 uptake, BtuC"/>
    <property type="match status" value="1"/>
</dbReference>